<organism evidence="1 2">
    <name type="scientific">Entomophthora muscae</name>
    <dbReference type="NCBI Taxonomy" id="34485"/>
    <lineage>
        <taxon>Eukaryota</taxon>
        <taxon>Fungi</taxon>
        <taxon>Fungi incertae sedis</taxon>
        <taxon>Zoopagomycota</taxon>
        <taxon>Entomophthoromycotina</taxon>
        <taxon>Entomophthoromycetes</taxon>
        <taxon>Entomophthorales</taxon>
        <taxon>Entomophthoraceae</taxon>
        <taxon>Entomophthora</taxon>
    </lineage>
</organism>
<comment type="caution">
    <text evidence="1">The sequence shown here is derived from an EMBL/GenBank/DDBJ whole genome shotgun (WGS) entry which is preliminary data.</text>
</comment>
<evidence type="ECO:0000313" key="1">
    <source>
        <dbReference type="EMBL" id="KAJ9083324.1"/>
    </source>
</evidence>
<protein>
    <submittedName>
        <fullName evidence="1">Uncharacterized protein</fullName>
    </submittedName>
</protein>
<sequence length="78" mass="8631">MFPHPQSHSEDPSIDWLGEMGDVARTCPAKQHVNQGAKFKSWCDSNTPNRLDPFADCVVHNVLAVGKCGALGFKFSWD</sequence>
<accession>A0ACC2U938</accession>
<keyword evidence="2" id="KW-1185">Reference proteome</keyword>
<gene>
    <name evidence="1" type="ORF">DSO57_1035810</name>
</gene>
<evidence type="ECO:0000313" key="2">
    <source>
        <dbReference type="Proteomes" id="UP001165960"/>
    </source>
</evidence>
<proteinExistence type="predicted"/>
<dbReference type="Proteomes" id="UP001165960">
    <property type="component" value="Unassembled WGS sequence"/>
</dbReference>
<dbReference type="EMBL" id="QTSX02001036">
    <property type="protein sequence ID" value="KAJ9083324.1"/>
    <property type="molecule type" value="Genomic_DNA"/>
</dbReference>
<name>A0ACC2U938_9FUNG</name>
<reference evidence="1" key="1">
    <citation type="submission" date="2022-04" db="EMBL/GenBank/DDBJ databases">
        <title>Genome of the entomopathogenic fungus Entomophthora muscae.</title>
        <authorList>
            <person name="Elya C."/>
            <person name="Lovett B.R."/>
            <person name="Lee E."/>
            <person name="Macias A.M."/>
            <person name="Hajek A.E."/>
            <person name="De Bivort B.L."/>
            <person name="Kasson M.T."/>
            <person name="De Fine Licht H.H."/>
            <person name="Stajich J.E."/>
        </authorList>
    </citation>
    <scope>NUCLEOTIDE SEQUENCE</scope>
    <source>
        <strain evidence="1">Berkeley</strain>
    </source>
</reference>